<evidence type="ECO:0000256" key="3">
    <source>
        <dbReference type="ARBA" id="ARBA00006402"/>
    </source>
</evidence>
<accession>D4RZF2</accession>
<evidence type="ECO:0000256" key="13">
    <source>
        <dbReference type="ARBA" id="ARBA00023012"/>
    </source>
</evidence>
<feature type="transmembrane region" description="Helical" evidence="18">
    <location>
        <begin position="306"/>
        <end position="325"/>
    </location>
</feature>
<keyword evidence="10" id="KW-0418">Kinase</keyword>
<dbReference type="PANTHER" id="PTHR45339">
    <property type="entry name" value="HYBRID SIGNAL TRANSDUCTION HISTIDINE KINASE J"/>
    <property type="match status" value="1"/>
</dbReference>
<comment type="caution">
    <text evidence="21">The sequence shown here is derived from an EMBL/GenBank/DDBJ whole genome shotgun (WGS) entry which is preliminary data.</text>
</comment>
<comment type="catalytic activity">
    <reaction evidence="1">
        <text>ATP + protein L-histidine = ADP + protein N-phospho-L-histidine.</text>
        <dbReference type="EC" id="2.7.13.3"/>
    </reaction>
</comment>
<evidence type="ECO:0000313" key="22">
    <source>
        <dbReference type="Proteomes" id="UP000006238"/>
    </source>
</evidence>
<feature type="transmembrane region" description="Helical" evidence="18">
    <location>
        <begin position="272"/>
        <end position="294"/>
    </location>
</feature>
<feature type="transmembrane region" description="Helical" evidence="18">
    <location>
        <begin position="337"/>
        <end position="360"/>
    </location>
</feature>
<evidence type="ECO:0000256" key="16">
    <source>
        <dbReference type="ARBA" id="ARBA00074306"/>
    </source>
</evidence>
<dbReference type="PROSITE" id="PS50110">
    <property type="entry name" value="RESPONSE_REGULATORY"/>
    <property type="match status" value="1"/>
</dbReference>
<dbReference type="InterPro" id="IPR004358">
    <property type="entry name" value="Sig_transdc_His_kin-like_C"/>
</dbReference>
<evidence type="ECO:0000256" key="8">
    <source>
        <dbReference type="ARBA" id="ARBA00022692"/>
    </source>
</evidence>
<dbReference type="EC" id="2.7.13.3" evidence="4"/>
<keyword evidence="6" id="KW-1003">Cell membrane</keyword>
<dbReference type="STRING" id="45851.BHV86_04870"/>
<dbReference type="GO" id="GO:0005886">
    <property type="term" value="C:plasma membrane"/>
    <property type="evidence" value="ECO:0007669"/>
    <property type="project" value="UniProtKB-SubCell"/>
</dbReference>
<keyword evidence="13" id="KW-0902">Two-component regulatory system</keyword>
<evidence type="ECO:0000259" key="20">
    <source>
        <dbReference type="PROSITE" id="PS50110"/>
    </source>
</evidence>
<evidence type="ECO:0000256" key="2">
    <source>
        <dbReference type="ARBA" id="ARBA00004651"/>
    </source>
</evidence>
<dbReference type="CDD" id="cd16922">
    <property type="entry name" value="HATPase_EvgS-ArcB-TorS-like"/>
    <property type="match status" value="1"/>
</dbReference>
<dbReference type="Pfam" id="PF02518">
    <property type="entry name" value="HATPase_c"/>
    <property type="match status" value="1"/>
</dbReference>
<dbReference type="SMART" id="SM00448">
    <property type="entry name" value="REC"/>
    <property type="match status" value="1"/>
</dbReference>
<feature type="domain" description="Response regulatory" evidence="20">
    <location>
        <begin position="661"/>
        <end position="779"/>
    </location>
</feature>
<evidence type="ECO:0000256" key="9">
    <source>
        <dbReference type="ARBA" id="ARBA00022741"/>
    </source>
</evidence>
<dbReference type="SUPFAM" id="SSF47384">
    <property type="entry name" value="Homodimeric domain of signal transducing histidine kinase"/>
    <property type="match status" value="1"/>
</dbReference>
<feature type="domain" description="Histidine kinase" evidence="19">
    <location>
        <begin position="411"/>
        <end position="629"/>
    </location>
</feature>
<keyword evidence="7 17" id="KW-0597">Phosphoprotein</keyword>
<proteinExistence type="inferred from homology"/>
<feature type="transmembrane region" description="Helical" evidence="18">
    <location>
        <begin position="241"/>
        <end position="260"/>
    </location>
</feature>
<feature type="transmembrane region" description="Helical" evidence="18">
    <location>
        <begin position="366"/>
        <end position="385"/>
    </location>
</feature>
<dbReference type="AlphaFoldDB" id="D4RZF2"/>
<keyword evidence="22" id="KW-1185">Reference proteome</keyword>
<dbReference type="HOGENOM" id="CLU_010220_2_0_9"/>
<keyword evidence="10" id="KW-0808">Transferase</keyword>
<evidence type="ECO:0000256" key="4">
    <source>
        <dbReference type="ARBA" id="ARBA00012438"/>
    </source>
</evidence>
<organism evidence="21 22">
    <name type="scientific">Eshraghiella crossota DSM 2876</name>
    <dbReference type="NCBI Taxonomy" id="511680"/>
    <lineage>
        <taxon>Bacteria</taxon>
        <taxon>Bacillati</taxon>
        <taxon>Bacillota</taxon>
        <taxon>Clostridia</taxon>
        <taxon>Lachnospirales</taxon>
        <taxon>Lachnospiraceae</taxon>
        <taxon>Eshraghiella</taxon>
    </lineage>
</organism>
<dbReference type="SUPFAM" id="SSF52172">
    <property type="entry name" value="CheY-like"/>
    <property type="match status" value="1"/>
</dbReference>
<dbReference type="Gene3D" id="1.20.120.160">
    <property type="entry name" value="HPT domain"/>
    <property type="match status" value="1"/>
</dbReference>
<evidence type="ECO:0000256" key="5">
    <source>
        <dbReference type="ARBA" id="ARBA00018672"/>
    </source>
</evidence>
<evidence type="ECO:0000256" key="1">
    <source>
        <dbReference type="ARBA" id="ARBA00000085"/>
    </source>
</evidence>
<dbReference type="Pfam" id="PF00072">
    <property type="entry name" value="Response_reg"/>
    <property type="match status" value="1"/>
</dbReference>
<keyword evidence="12 18" id="KW-1133">Transmembrane helix</keyword>
<dbReference type="Gene3D" id="3.30.565.10">
    <property type="entry name" value="Histidine kinase-like ATPase, C-terminal domain"/>
    <property type="match status" value="1"/>
</dbReference>
<dbReference type="SUPFAM" id="SSF47226">
    <property type="entry name" value="Histidine-containing phosphotransfer domain, HPT domain"/>
    <property type="match status" value="1"/>
</dbReference>
<sequence length="986" mass="111502">MNNGDIRKKIYKILVGIVFCMLAGVYIFGMVFQLYIKKHYGNGLGGWCELYKTGWERVYEDGTRKPLDYPVSITEEGNKDIVVENVLPDNLPYDSVLSLTLGRSTKIYLDDVLVGKYRNDDNPLPGLMEKNRIVYIDLGSQASGKTIRIVRNVPRDNVLVLSKVFLGNAYGIYEEYQKLCGVQMNASIILAIFAFVSIVVNLILHIKGKKDISILSLSVGVLAVASWLIFDNMLYQYIFKIYYIDGILGYLVIMLAPAFFDHYLNREQEYRYCRLYTVSIVVVILNFIVFTTLHFTGVVDFYSSRLPMNIVLAIQIASVAYTLIMDLIKGYIKEYKVIAQGFLGFAICALVEIIMINFGNNRNTDGMFMIIGLYLLLIMAVVNFIKNNIRIREKAVYALKANQLKSNFLASMSHEIRTPINAIMGMNDMILMSDPDKAIKEYAGNIRSAGDTLLSIINDILDFSRIESGKIELVENTFSTISMLNDVIMMIKGKAENKGLEFIVKADKEMPSSFKADEVKIRQILTNVLGNAVKYTEKGSIELIMKGSYVEDKYVLNVTVTDTGIGIKEEFKDKIFNKFERADTMSSVEGTGLGLSITKKYLGIMGGTISFDSKYGEGSEFYISIPLNVEDDTPIGDYKEKLNNYYKCSTLDTGYLAKDVDVLVVDDNEMNLSVTGGLLKKAGMNITTCRSGKEMLEITGNHTFDVILLDHMMPEMDGIEALHRMKNDDRTLCKNVPVIAMTANAIKGAREQYIREGFDDYISKPVSYTELLTIIKKHLPDCKIGKTDDIKDEIVFPEVNEFDLHHAMSIINDKKVLILMIRDYGDYLKNLPKVLNDSLNNLKDYEINIHSLKSSSDAVGALTVSRIARLIEEAVHNNDTERINILHPILLEQISKCYEESMLFFIEEDTEEPADTDIHALLPEIYEALDECDFETALAKAKNIPDDTSDKIYSDYVKQLKIYIDDYEPELSKEMLGKIKEYIGRG</sequence>
<dbReference type="eggNOG" id="COG2205">
    <property type="taxonomic scope" value="Bacteria"/>
</dbReference>
<feature type="transmembrane region" description="Helical" evidence="18">
    <location>
        <begin position="184"/>
        <end position="204"/>
    </location>
</feature>
<feature type="transmembrane region" description="Helical" evidence="18">
    <location>
        <begin position="12"/>
        <end position="36"/>
    </location>
</feature>
<evidence type="ECO:0000256" key="14">
    <source>
        <dbReference type="ARBA" id="ARBA00023136"/>
    </source>
</evidence>
<dbReference type="Pfam" id="PF00512">
    <property type="entry name" value="HisKA"/>
    <property type="match status" value="1"/>
</dbReference>
<evidence type="ECO:0000256" key="11">
    <source>
        <dbReference type="ARBA" id="ARBA00022840"/>
    </source>
</evidence>
<comment type="subcellular location">
    <subcellularLocation>
        <location evidence="2">Cell membrane</location>
        <topology evidence="2">Multi-pass membrane protein</topology>
    </subcellularLocation>
</comment>
<feature type="modified residue" description="4-aspartylphosphate" evidence="17">
    <location>
        <position position="710"/>
    </location>
</feature>
<dbReference type="Gene3D" id="1.10.287.130">
    <property type="match status" value="1"/>
</dbReference>
<evidence type="ECO:0000256" key="18">
    <source>
        <dbReference type="SAM" id="Phobius"/>
    </source>
</evidence>
<dbReference type="InterPro" id="IPR036097">
    <property type="entry name" value="HisK_dim/P_sf"/>
</dbReference>
<keyword evidence="9" id="KW-0547">Nucleotide-binding</keyword>
<keyword evidence="11" id="KW-0067">ATP-binding</keyword>
<dbReference type="SMART" id="SM00388">
    <property type="entry name" value="HisKA"/>
    <property type="match status" value="1"/>
</dbReference>
<dbReference type="CDD" id="cd17546">
    <property type="entry name" value="REC_hyHK_CKI1_RcsC-like"/>
    <property type="match status" value="1"/>
</dbReference>
<dbReference type="PRINTS" id="PR00344">
    <property type="entry name" value="BCTRLSENSOR"/>
</dbReference>
<dbReference type="SUPFAM" id="SSF55874">
    <property type="entry name" value="ATPase domain of HSP90 chaperone/DNA topoisomerase II/histidine kinase"/>
    <property type="match status" value="1"/>
</dbReference>
<dbReference type="GeneID" id="98919150"/>
<gene>
    <name evidence="21" type="ORF">BUTYVIB_01218</name>
</gene>
<evidence type="ECO:0000259" key="19">
    <source>
        <dbReference type="PROSITE" id="PS50109"/>
    </source>
</evidence>
<comment type="function">
    <text evidence="15">May play the central regulatory role in sporulation. It may be an element of the effector pathway responsible for the activation of sporulation genes in response to nutritional stress. Spo0A may act in concert with spo0H (a sigma factor) to control the expression of some genes that are critical to the sporulation process.</text>
</comment>
<dbReference type="Gene3D" id="3.40.50.2300">
    <property type="match status" value="1"/>
</dbReference>
<evidence type="ECO:0000256" key="7">
    <source>
        <dbReference type="ARBA" id="ARBA00022553"/>
    </source>
</evidence>
<dbReference type="InterPro" id="IPR036890">
    <property type="entry name" value="HATPase_C_sf"/>
</dbReference>
<evidence type="ECO:0000256" key="6">
    <source>
        <dbReference type="ARBA" id="ARBA00022475"/>
    </source>
</evidence>
<evidence type="ECO:0000313" key="21">
    <source>
        <dbReference type="EMBL" id="EFF68560.1"/>
    </source>
</evidence>
<protein>
    <recommendedName>
        <fullName evidence="16">Circadian input-output histidine kinase CikA</fullName>
        <ecNumber evidence="4">2.7.13.3</ecNumber>
    </recommendedName>
    <alternativeName>
        <fullName evidence="5">Stage 0 sporulation protein A homolog</fullName>
    </alternativeName>
</protein>
<dbReference type="SMART" id="SM00387">
    <property type="entry name" value="HATPase_c"/>
    <property type="match status" value="1"/>
</dbReference>
<dbReference type="InterPro" id="IPR001789">
    <property type="entry name" value="Sig_transdc_resp-reg_receiver"/>
</dbReference>
<dbReference type="InterPro" id="IPR003661">
    <property type="entry name" value="HisK_dim/P_dom"/>
</dbReference>
<dbReference type="PANTHER" id="PTHR45339:SF1">
    <property type="entry name" value="HYBRID SIGNAL TRANSDUCTION HISTIDINE KINASE J"/>
    <property type="match status" value="1"/>
</dbReference>
<dbReference type="EMBL" id="ABWN01000028">
    <property type="protein sequence ID" value="EFF68560.1"/>
    <property type="molecule type" value="Genomic_DNA"/>
</dbReference>
<dbReference type="GO" id="GO:0000155">
    <property type="term" value="F:phosphorelay sensor kinase activity"/>
    <property type="evidence" value="ECO:0007669"/>
    <property type="project" value="InterPro"/>
</dbReference>
<dbReference type="InterPro" id="IPR036641">
    <property type="entry name" value="HPT_dom_sf"/>
</dbReference>
<dbReference type="FunFam" id="3.30.565.10:FF:000010">
    <property type="entry name" value="Sensor histidine kinase RcsC"/>
    <property type="match status" value="1"/>
</dbReference>
<evidence type="ECO:0000256" key="15">
    <source>
        <dbReference type="ARBA" id="ARBA00024867"/>
    </source>
</evidence>
<keyword evidence="14 18" id="KW-0472">Membrane</keyword>
<dbReference type="CDD" id="cd00082">
    <property type="entry name" value="HisKA"/>
    <property type="match status" value="1"/>
</dbReference>
<dbReference type="Proteomes" id="UP000006238">
    <property type="component" value="Unassembled WGS sequence"/>
</dbReference>
<name>D4RZF2_9FIRM</name>
<dbReference type="PROSITE" id="PS50109">
    <property type="entry name" value="HIS_KIN"/>
    <property type="match status" value="1"/>
</dbReference>
<evidence type="ECO:0000256" key="12">
    <source>
        <dbReference type="ARBA" id="ARBA00022989"/>
    </source>
</evidence>
<feature type="transmembrane region" description="Helical" evidence="18">
    <location>
        <begin position="211"/>
        <end position="229"/>
    </location>
</feature>
<dbReference type="InterPro" id="IPR005467">
    <property type="entry name" value="His_kinase_dom"/>
</dbReference>
<keyword evidence="8 18" id="KW-0812">Transmembrane</keyword>
<evidence type="ECO:0000256" key="17">
    <source>
        <dbReference type="PROSITE-ProRule" id="PRU00169"/>
    </source>
</evidence>
<evidence type="ECO:0000256" key="10">
    <source>
        <dbReference type="ARBA" id="ARBA00022777"/>
    </source>
</evidence>
<dbReference type="GO" id="GO:0005524">
    <property type="term" value="F:ATP binding"/>
    <property type="evidence" value="ECO:0007669"/>
    <property type="project" value="UniProtKB-KW"/>
</dbReference>
<dbReference type="RefSeq" id="WP_005602637.1">
    <property type="nucleotide sequence ID" value="NZ_GG663523.1"/>
</dbReference>
<comment type="similarity">
    <text evidence="3">In the N-terminal section; belongs to the phytochrome family.</text>
</comment>
<dbReference type="InterPro" id="IPR003594">
    <property type="entry name" value="HATPase_dom"/>
</dbReference>
<reference evidence="21 22" key="1">
    <citation type="submission" date="2010-02" db="EMBL/GenBank/DDBJ databases">
        <authorList>
            <person name="Weinstock G."/>
            <person name="Sodergren E."/>
            <person name="Clifton S."/>
            <person name="Fulton L."/>
            <person name="Fulton B."/>
            <person name="Courtney L."/>
            <person name="Fronick C."/>
            <person name="Harrison M."/>
            <person name="Strong C."/>
            <person name="Farmer C."/>
            <person name="Delahaunty K."/>
            <person name="Markovic C."/>
            <person name="Hall O."/>
            <person name="Minx P."/>
            <person name="Tomlinson C."/>
            <person name="Mitreva M."/>
            <person name="Nelson J."/>
            <person name="Hou S."/>
            <person name="Wollam A."/>
            <person name="Pepin K.H."/>
            <person name="Johnson M."/>
            <person name="Bhonagiri V."/>
            <person name="Zhang X."/>
            <person name="Suruliraj S."/>
            <person name="Warren W."/>
            <person name="Chinwalla A."/>
            <person name="Mardis E.R."/>
            <person name="Wilson R.K."/>
        </authorList>
    </citation>
    <scope>NUCLEOTIDE SEQUENCE [LARGE SCALE GENOMIC DNA]</scope>
    <source>
        <strain evidence="21 22">DSM 2876</strain>
    </source>
</reference>
<dbReference type="InterPro" id="IPR011006">
    <property type="entry name" value="CheY-like_superfamily"/>
</dbReference>